<keyword evidence="2" id="KW-1133">Transmembrane helix</keyword>
<dbReference type="AlphaFoldDB" id="A0AAD4L5B2"/>
<dbReference type="EMBL" id="JAKELL010000134">
    <property type="protein sequence ID" value="KAH8980570.1"/>
    <property type="molecule type" value="Genomic_DNA"/>
</dbReference>
<organism evidence="3 5">
    <name type="scientific">Lactarius akahatsu</name>
    <dbReference type="NCBI Taxonomy" id="416441"/>
    <lineage>
        <taxon>Eukaryota</taxon>
        <taxon>Fungi</taxon>
        <taxon>Dikarya</taxon>
        <taxon>Basidiomycota</taxon>
        <taxon>Agaricomycotina</taxon>
        <taxon>Agaricomycetes</taxon>
        <taxon>Russulales</taxon>
        <taxon>Russulaceae</taxon>
        <taxon>Lactarius</taxon>
    </lineage>
</organism>
<protein>
    <submittedName>
        <fullName evidence="3">Uncharacterized protein</fullName>
    </submittedName>
</protein>
<keyword evidence="2" id="KW-0812">Transmembrane</keyword>
<sequence>MDPDRKSTVSSFYGRRSSVDALNRDYAAPAPTSDPRARRDSSSSFFSPTITGTLPRGAAVPTNTSGAGYNRMSFFDAGREEPVKGGNDEAERPNEDGWDVYADFNNAGPRYSHAFGIGNNEASYQQLSPQLTGKMDEESNTQGPVEMVTVPALGAEWGKDELKDMTKRGRREKEKENLGRKWKAFNRGEYGIFGRKWLTRRTLVFFLFGLCAAIGLVLAFTIPRVPGFNINGQTPLVSASGWFNQSVPVEFSRFPANFSFPAAVSLQVDTGSNFLPLVFKHLDAQLYDLDSFHLVGTGHLNHTKLPAKKFSNIQIPVNFTYVATNDSDQTWINWYNACKNKIQYTGGVRPVLRFRLNIDMDIAGLPTKHSTATSVTNAPCPIELPSSAG</sequence>
<keyword evidence="2" id="KW-0472">Membrane</keyword>
<evidence type="ECO:0000313" key="3">
    <source>
        <dbReference type="EMBL" id="KAH8980570.1"/>
    </source>
</evidence>
<feature type="transmembrane region" description="Helical" evidence="2">
    <location>
        <begin position="203"/>
        <end position="222"/>
    </location>
</feature>
<reference evidence="3" key="1">
    <citation type="submission" date="2022-01" db="EMBL/GenBank/DDBJ databases">
        <title>Comparative genomics reveals a dynamic genome evolution in the ectomycorrhizal milk-cap (Lactarius) mushrooms.</title>
        <authorList>
            <consortium name="DOE Joint Genome Institute"/>
            <person name="Lebreton A."/>
            <person name="Tang N."/>
            <person name="Kuo A."/>
            <person name="LaButti K."/>
            <person name="Drula E."/>
            <person name="Barry K."/>
            <person name="Clum A."/>
            <person name="Lipzen A."/>
            <person name="Mousain D."/>
            <person name="Ng V."/>
            <person name="Wang R."/>
            <person name="Wang X."/>
            <person name="Dai Y."/>
            <person name="Henrissat B."/>
            <person name="Grigoriev I.V."/>
            <person name="Guerin-Laguette A."/>
            <person name="Yu F."/>
            <person name="Martin F.M."/>
        </authorList>
    </citation>
    <scope>NUCLEOTIDE SEQUENCE</scope>
    <source>
        <strain evidence="3">QP</strain>
    </source>
</reference>
<evidence type="ECO:0000256" key="1">
    <source>
        <dbReference type="SAM" id="MobiDB-lite"/>
    </source>
</evidence>
<gene>
    <name evidence="3" type="ORF">EDB92DRAFT_1805694</name>
    <name evidence="4" type="ORF">EDB92DRAFT_1819940</name>
</gene>
<accession>A0AAD4L5B2</accession>
<evidence type="ECO:0000256" key="2">
    <source>
        <dbReference type="SAM" id="Phobius"/>
    </source>
</evidence>
<evidence type="ECO:0000313" key="5">
    <source>
        <dbReference type="Proteomes" id="UP001201163"/>
    </source>
</evidence>
<name>A0AAD4L5B2_9AGAM</name>
<dbReference type="EMBL" id="JAKELL010000102">
    <property type="protein sequence ID" value="KAH8982294.1"/>
    <property type="molecule type" value="Genomic_DNA"/>
</dbReference>
<comment type="caution">
    <text evidence="3">The sequence shown here is derived from an EMBL/GenBank/DDBJ whole genome shotgun (WGS) entry which is preliminary data.</text>
</comment>
<proteinExistence type="predicted"/>
<feature type="region of interest" description="Disordered" evidence="1">
    <location>
        <begin position="20"/>
        <end position="66"/>
    </location>
</feature>
<dbReference type="Proteomes" id="UP001201163">
    <property type="component" value="Unassembled WGS sequence"/>
</dbReference>
<keyword evidence="5" id="KW-1185">Reference proteome</keyword>
<evidence type="ECO:0000313" key="4">
    <source>
        <dbReference type="EMBL" id="KAH8982294.1"/>
    </source>
</evidence>